<dbReference type="EMBL" id="AJVK01028447">
    <property type="status" value="NOT_ANNOTATED_CDS"/>
    <property type="molecule type" value="Genomic_DNA"/>
</dbReference>
<dbReference type="VEuPathDB" id="VectorBase:PPAPM1_004591"/>
<feature type="domain" description="Aminotransferase class I/classII large" evidence="1">
    <location>
        <begin position="16"/>
        <end position="397"/>
    </location>
</feature>
<dbReference type="SUPFAM" id="SSF53383">
    <property type="entry name" value="PLP-dependent transferases"/>
    <property type="match status" value="1"/>
</dbReference>
<keyword evidence="3" id="KW-1185">Reference proteome</keyword>
<dbReference type="EnsemblMetazoa" id="PPAI004393-RA">
    <property type="protein sequence ID" value="PPAI004393-PA"/>
    <property type="gene ID" value="PPAI004393"/>
</dbReference>
<dbReference type="PANTHER" id="PTHR42858:SF1">
    <property type="entry name" value="LD15494P"/>
    <property type="match status" value="1"/>
</dbReference>
<dbReference type="Gene3D" id="3.90.1150.10">
    <property type="entry name" value="Aspartate Aminotransferase, domain 1"/>
    <property type="match status" value="1"/>
</dbReference>
<evidence type="ECO:0000313" key="3">
    <source>
        <dbReference type="Proteomes" id="UP000092462"/>
    </source>
</evidence>
<dbReference type="Gene3D" id="3.40.640.10">
    <property type="entry name" value="Type I PLP-dependent aspartate aminotransferase-like (Major domain)"/>
    <property type="match status" value="1"/>
</dbReference>
<dbReference type="Pfam" id="PF00155">
    <property type="entry name" value="Aminotran_1_2"/>
    <property type="match status" value="1"/>
</dbReference>
<organism evidence="2 3">
    <name type="scientific">Phlebotomus papatasi</name>
    <name type="common">Sandfly</name>
    <dbReference type="NCBI Taxonomy" id="29031"/>
    <lineage>
        <taxon>Eukaryota</taxon>
        <taxon>Metazoa</taxon>
        <taxon>Ecdysozoa</taxon>
        <taxon>Arthropoda</taxon>
        <taxon>Hexapoda</taxon>
        <taxon>Insecta</taxon>
        <taxon>Pterygota</taxon>
        <taxon>Neoptera</taxon>
        <taxon>Endopterygota</taxon>
        <taxon>Diptera</taxon>
        <taxon>Nematocera</taxon>
        <taxon>Psychodoidea</taxon>
        <taxon>Psychodidae</taxon>
        <taxon>Phlebotomus</taxon>
        <taxon>Phlebotomus</taxon>
    </lineage>
</organism>
<dbReference type="InterPro" id="IPR015422">
    <property type="entry name" value="PyrdxlP-dep_Trfase_small"/>
</dbReference>
<dbReference type="AlphaFoldDB" id="A0A1B0D9T1"/>
<dbReference type="InterPro" id="IPR015421">
    <property type="entry name" value="PyrdxlP-dep_Trfase_major"/>
</dbReference>
<dbReference type="Proteomes" id="UP000092462">
    <property type="component" value="Unassembled WGS sequence"/>
</dbReference>
<accession>A0A1B0D9T1</accession>
<reference evidence="2" key="1">
    <citation type="submission" date="2022-08" db="UniProtKB">
        <authorList>
            <consortium name="EnsemblMetazoa"/>
        </authorList>
    </citation>
    <scope>IDENTIFICATION</scope>
    <source>
        <strain evidence="2">Israel</strain>
    </source>
</reference>
<dbReference type="GO" id="GO:0030170">
    <property type="term" value="F:pyridoxal phosphate binding"/>
    <property type="evidence" value="ECO:0007669"/>
    <property type="project" value="InterPro"/>
</dbReference>
<dbReference type="InterPro" id="IPR015424">
    <property type="entry name" value="PyrdxlP-dep_Trfase"/>
</dbReference>
<proteinExistence type="predicted"/>
<dbReference type="GO" id="GO:0047536">
    <property type="term" value="F:2-aminoadipate transaminase activity"/>
    <property type="evidence" value="ECO:0007669"/>
    <property type="project" value="TreeGrafter"/>
</dbReference>
<evidence type="ECO:0000313" key="2">
    <source>
        <dbReference type="EnsemblMetazoa" id="PPAI004393-PA"/>
    </source>
</evidence>
<dbReference type="CDD" id="cd00609">
    <property type="entry name" value="AAT_like"/>
    <property type="match status" value="1"/>
</dbReference>
<evidence type="ECO:0000259" key="1">
    <source>
        <dbReference type="Pfam" id="PF00155"/>
    </source>
</evidence>
<sequence length="406" mass="45708">MKHLFDFSDFNVYDSECTNLSVGAPGPDLLTQCCEIFKKATEHRMNYEKENNSFLFQYGPTLGINDFREELSAFLSKEYGSEVRKNNLVLTSGATNGLHHILTSLLDMNGVIFVDEVTYMIALEAFQTFSGMKIIPLPFQDDGVDVVELRKLVKAHKFSPHPGKLFWGFYYAIPTFHNPTGVTLSVKKCKELIKIAREFDILISCDDVYNLLHYSSEGSPKRLFSYDNPSDGDYKGHVISNGSFSKILSPGIRIGWMECPKRILEVFRLSAIITSGGSINNYTSGIVTSLLQLGLAKKQLDIYSAAYQERMEAVCAILKENLPPEVKFIPPSGGYFVWLTFPASFDAVAFNQFCLEQHKVIAIAGPRFSALKGHRNCLRICVVFHDVATMSNAVRRLCQAYREFSR</sequence>
<dbReference type="VEuPathDB" id="VectorBase:PPAI004393"/>
<dbReference type="PANTHER" id="PTHR42858">
    <property type="entry name" value="AMINOTRANSFERASE"/>
    <property type="match status" value="1"/>
</dbReference>
<name>A0A1B0D9T1_PHLPP</name>
<dbReference type="InterPro" id="IPR004839">
    <property type="entry name" value="Aminotransferase_I/II_large"/>
</dbReference>
<protein>
    <recommendedName>
        <fullName evidence="1">Aminotransferase class I/classII large domain-containing protein</fullName>
    </recommendedName>
</protein>